<protein>
    <submittedName>
        <fullName evidence="2">Uncharacterized protein</fullName>
    </submittedName>
</protein>
<dbReference type="EMBL" id="JH660675">
    <property type="protein sequence ID" value="EIM31591.1"/>
    <property type="molecule type" value="Genomic_DNA"/>
</dbReference>
<keyword evidence="1" id="KW-1133">Transmembrane helix</keyword>
<accession>I4Z5U9</accession>
<dbReference type="AlphaFoldDB" id="I4Z5U9"/>
<keyword evidence="3" id="KW-1185">Reference proteome</keyword>
<feature type="transmembrane region" description="Helical" evidence="1">
    <location>
        <begin position="37"/>
        <end position="54"/>
    </location>
</feature>
<proteinExistence type="predicted"/>
<dbReference type="HOGENOM" id="CLU_1803796_0_0_4"/>
<dbReference type="Proteomes" id="UP000053899">
    <property type="component" value="Unassembled WGS sequence"/>
</dbReference>
<evidence type="ECO:0000313" key="2">
    <source>
        <dbReference type="EMBL" id="EIM31591.1"/>
    </source>
</evidence>
<reference evidence="2 3" key="1">
    <citation type="submission" date="2012-04" db="EMBL/GenBank/DDBJ databases">
        <title>Improved High-Quality Draft sequence of Leptothrix ochracea L12.</title>
        <authorList>
            <consortium name="US DOE Joint Genome Institute"/>
            <person name="Lucas S."/>
            <person name="Han J."/>
            <person name="Lapidus A."/>
            <person name="Cheng J.-F."/>
            <person name="Goodwin L."/>
            <person name="Pitluck S."/>
            <person name="Peters L."/>
            <person name="Zeytun A."/>
            <person name="Detter J.C."/>
            <person name="Han C."/>
            <person name="Tapia R."/>
            <person name="Land M."/>
            <person name="Hauser L."/>
            <person name="Kyrpides N."/>
            <person name="Ivanova N."/>
            <person name="Pagani I."/>
            <person name="Stepanauskas R."/>
            <person name="Masland D."/>
            <person name="Poulton N."/>
            <person name="Emerson D."/>
            <person name="Fleming E."/>
            <person name="Woyke T."/>
        </authorList>
    </citation>
    <scope>NUCLEOTIDE SEQUENCE [LARGE SCALE GENOMIC DNA]</scope>
    <source>
        <strain evidence="2 3">L12</strain>
    </source>
</reference>
<organism evidence="2 3">
    <name type="scientific">Leptothrix ochracea L12</name>
    <dbReference type="NCBI Taxonomy" id="735332"/>
    <lineage>
        <taxon>Bacteria</taxon>
        <taxon>Pseudomonadati</taxon>
        <taxon>Pseudomonadota</taxon>
        <taxon>Betaproteobacteria</taxon>
        <taxon>Burkholderiales</taxon>
        <taxon>Sphaerotilaceae</taxon>
        <taxon>Leptothrix</taxon>
    </lineage>
</organism>
<evidence type="ECO:0000256" key="1">
    <source>
        <dbReference type="SAM" id="Phobius"/>
    </source>
</evidence>
<name>I4Z5U9_9BURK</name>
<dbReference type="Gene3D" id="3.10.620.30">
    <property type="match status" value="1"/>
</dbReference>
<gene>
    <name evidence="2" type="ORF">LepocDRAFT_00003230</name>
</gene>
<sequence>MNTLPTNNSGPVTKFRKVTMGLSSIAADGLSFDFKQLGVAVLVLAVMAGVVHAWNPDLMRRSATLYGPAATRVTVDIQALLQSNAGLSEADRVTNTNIFINGRLIQDLDKNVWGVEDYWASPMEFFQRSVVIVKILRLPNTML</sequence>
<keyword evidence="1" id="KW-0472">Membrane</keyword>
<evidence type="ECO:0000313" key="3">
    <source>
        <dbReference type="Proteomes" id="UP000053899"/>
    </source>
</evidence>
<keyword evidence="1" id="KW-0812">Transmembrane</keyword>